<protein>
    <submittedName>
        <fullName evidence="1">Uncharacterized protein</fullName>
    </submittedName>
</protein>
<dbReference type="Proteomes" id="UP000499080">
    <property type="component" value="Unassembled WGS sequence"/>
</dbReference>
<dbReference type="EMBL" id="BGPR01090014">
    <property type="protein sequence ID" value="GBM17634.1"/>
    <property type="molecule type" value="Genomic_DNA"/>
</dbReference>
<comment type="caution">
    <text evidence="1">The sequence shown here is derived from an EMBL/GenBank/DDBJ whole genome shotgun (WGS) entry which is preliminary data.</text>
</comment>
<name>A0A4Y2DP79_ARAVE</name>
<evidence type="ECO:0000313" key="2">
    <source>
        <dbReference type="Proteomes" id="UP000499080"/>
    </source>
</evidence>
<gene>
    <name evidence="1" type="ORF">AVEN_200881_1</name>
</gene>
<evidence type="ECO:0000313" key="1">
    <source>
        <dbReference type="EMBL" id="GBM17634.1"/>
    </source>
</evidence>
<reference evidence="1 2" key="1">
    <citation type="journal article" date="2019" name="Sci. Rep.">
        <title>Orb-weaving spider Araneus ventricosus genome elucidates the spidroin gene catalogue.</title>
        <authorList>
            <person name="Kono N."/>
            <person name="Nakamura H."/>
            <person name="Ohtoshi R."/>
            <person name="Moran D.A.P."/>
            <person name="Shinohara A."/>
            <person name="Yoshida Y."/>
            <person name="Fujiwara M."/>
            <person name="Mori M."/>
            <person name="Tomita M."/>
            <person name="Arakawa K."/>
        </authorList>
    </citation>
    <scope>NUCLEOTIDE SEQUENCE [LARGE SCALE GENOMIC DNA]</scope>
</reference>
<organism evidence="1 2">
    <name type="scientific">Araneus ventricosus</name>
    <name type="common">Orbweaver spider</name>
    <name type="synonym">Epeira ventricosa</name>
    <dbReference type="NCBI Taxonomy" id="182803"/>
    <lineage>
        <taxon>Eukaryota</taxon>
        <taxon>Metazoa</taxon>
        <taxon>Ecdysozoa</taxon>
        <taxon>Arthropoda</taxon>
        <taxon>Chelicerata</taxon>
        <taxon>Arachnida</taxon>
        <taxon>Araneae</taxon>
        <taxon>Araneomorphae</taxon>
        <taxon>Entelegynae</taxon>
        <taxon>Araneoidea</taxon>
        <taxon>Araneidae</taxon>
        <taxon>Araneus</taxon>
    </lineage>
</organism>
<dbReference type="AlphaFoldDB" id="A0A4Y2DP79"/>
<proteinExistence type="predicted"/>
<sequence>MTAAAIARVLRPGVVMAITGHLPIAPKGAPLKPGVLGRKRHELDSPNLGGHLPHHPTFCYYHPVKHTEMSCGWS</sequence>
<keyword evidence="2" id="KW-1185">Reference proteome</keyword>
<accession>A0A4Y2DP79</accession>